<evidence type="ECO:0000256" key="3">
    <source>
        <dbReference type="ARBA" id="ARBA00022630"/>
    </source>
</evidence>
<dbReference type="Gene3D" id="1.20.140.10">
    <property type="entry name" value="Butyryl-CoA Dehydrogenase, subunit A, domain 3"/>
    <property type="match status" value="1"/>
</dbReference>
<dbReference type="InterPro" id="IPR009100">
    <property type="entry name" value="AcylCoA_DH/oxidase_NM_dom_sf"/>
</dbReference>
<accession>A0A520KSS0</accession>
<dbReference type="InterPro" id="IPR046373">
    <property type="entry name" value="Acyl-CoA_Oxase/DH_mid-dom_sf"/>
</dbReference>
<dbReference type="GO" id="GO:0050660">
    <property type="term" value="F:flavin adenine dinucleotide binding"/>
    <property type="evidence" value="ECO:0007669"/>
    <property type="project" value="InterPro"/>
</dbReference>
<dbReference type="InterPro" id="IPR006089">
    <property type="entry name" value="Acyl-CoA_DH_CS"/>
</dbReference>
<comment type="similarity">
    <text evidence="2 5">Belongs to the acyl-CoA dehydrogenase family.</text>
</comment>
<dbReference type="EMBL" id="RXIF01000004">
    <property type="protein sequence ID" value="RZN64967.1"/>
    <property type="molecule type" value="Genomic_DNA"/>
</dbReference>
<dbReference type="Gene3D" id="2.40.110.10">
    <property type="entry name" value="Butyryl-CoA Dehydrogenase, subunit A, domain 2"/>
    <property type="match status" value="1"/>
</dbReference>
<dbReference type="AlphaFoldDB" id="A0A520KSS0"/>
<dbReference type="Gene3D" id="1.10.540.10">
    <property type="entry name" value="Acyl-CoA dehydrogenase/oxidase, N-terminal domain"/>
    <property type="match status" value="1"/>
</dbReference>
<evidence type="ECO:0000256" key="5">
    <source>
        <dbReference type="RuleBase" id="RU362125"/>
    </source>
</evidence>
<dbReference type="Pfam" id="PF00441">
    <property type="entry name" value="Acyl-CoA_dh_1"/>
    <property type="match status" value="1"/>
</dbReference>
<evidence type="ECO:0000259" key="7">
    <source>
        <dbReference type="Pfam" id="PF02770"/>
    </source>
</evidence>
<gene>
    <name evidence="9" type="ORF">EF806_02685</name>
</gene>
<dbReference type="FunFam" id="1.20.140.10:FF:000004">
    <property type="entry name" value="Acyl-CoA dehydrogenase FadE25"/>
    <property type="match status" value="1"/>
</dbReference>
<evidence type="ECO:0000313" key="9">
    <source>
        <dbReference type="EMBL" id="RZN64967.1"/>
    </source>
</evidence>
<dbReference type="PANTHER" id="PTHR43884:SF12">
    <property type="entry name" value="ISOVALERYL-COA DEHYDROGENASE, MITOCHONDRIAL-RELATED"/>
    <property type="match status" value="1"/>
</dbReference>
<dbReference type="SUPFAM" id="SSF56645">
    <property type="entry name" value="Acyl-CoA dehydrogenase NM domain-like"/>
    <property type="match status" value="1"/>
</dbReference>
<reference evidence="9 10" key="1">
    <citation type="journal article" date="2019" name="Nat. Microbiol.">
        <title>Wide diversity of methane and short-chain alkane metabolisms in uncultured archaea.</title>
        <authorList>
            <person name="Borrel G."/>
            <person name="Adam P.S."/>
            <person name="McKay L.J."/>
            <person name="Chen L.X."/>
            <person name="Sierra-Garcia I.N."/>
            <person name="Sieber C.M."/>
            <person name="Letourneur Q."/>
            <person name="Ghozlane A."/>
            <person name="Andersen G.L."/>
            <person name="Li W.J."/>
            <person name="Hallam S.J."/>
            <person name="Muyzer G."/>
            <person name="de Oliveira V.M."/>
            <person name="Inskeep W.P."/>
            <person name="Banfield J.F."/>
            <person name="Gribaldo S."/>
        </authorList>
    </citation>
    <scope>NUCLEOTIDE SEQUENCE [LARGE SCALE GENOMIC DNA]</scope>
    <source>
        <strain evidence="9">NM1a</strain>
    </source>
</reference>
<dbReference type="PROSITE" id="PS00073">
    <property type="entry name" value="ACYL_COA_DH_2"/>
    <property type="match status" value="1"/>
</dbReference>
<feature type="domain" description="Acyl-CoA oxidase/dehydrogenase middle" evidence="7">
    <location>
        <begin position="122"/>
        <end position="211"/>
    </location>
</feature>
<evidence type="ECO:0000256" key="4">
    <source>
        <dbReference type="ARBA" id="ARBA00022827"/>
    </source>
</evidence>
<feature type="domain" description="Acyl-CoA dehydrogenase/oxidase N-terminal" evidence="8">
    <location>
        <begin position="7"/>
        <end position="118"/>
    </location>
</feature>
<evidence type="ECO:0000256" key="2">
    <source>
        <dbReference type="ARBA" id="ARBA00009347"/>
    </source>
</evidence>
<protein>
    <submittedName>
        <fullName evidence="9">Acyl-CoA dehydrogenase</fullName>
    </submittedName>
</protein>
<keyword evidence="4 5" id="KW-0274">FAD</keyword>
<evidence type="ECO:0000256" key="1">
    <source>
        <dbReference type="ARBA" id="ARBA00001974"/>
    </source>
</evidence>
<comment type="caution">
    <text evidence="9">The sequence shown here is derived from an EMBL/GenBank/DDBJ whole genome shotgun (WGS) entry which is preliminary data.</text>
</comment>
<organism evidence="9 10">
    <name type="scientific">Methanoliparum thermophilum</name>
    <dbReference type="NCBI Taxonomy" id="2491083"/>
    <lineage>
        <taxon>Archaea</taxon>
        <taxon>Methanobacteriati</taxon>
        <taxon>Methanobacteriota</taxon>
        <taxon>Candidatus Methanoliparia</taxon>
        <taxon>Candidatus Methanoliparales</taxon>
        <taxon>Candidatus Methanoliparaceae</taxon>
        <taxon>Candidatus Methanoliparum</taxon>
    </lineage>
</organism>
<dbReference type="PANTHER" id="PTHR43884">
    <property type="entry name" value="ACYL-COA DEHYDROGENASE"/>
    <property type="match status" value="1"/>
</dbReference>
<dbReference type="InterPro" id="IPR006091">
    <property type="entry name" value="Acyl-CoA_Oxase/DH_mid-dom"/>
</dbReference>
<sequence>MDFEFDEDQKLFRDSLREFLQKEIAPIADDMDKKGALTREEALGIMRKLRQVGIGYDMECITELFGDMIMYGIVAEEVSRVWASLLPLFGMTALPGILVNFATDDVKDKWIPRMERGEFIGCFGESEPAHGCDTSGIETTAVQKGDKYVINGNKTWISNATIEDMTLVGAKVDGEATFILVDKEESPYGSSLLHKIGWNADPTGELFFEDCETPVDNEMNNLFGNAMSSGVLAEFGEKMEGFVNMFTKMAPATALLTPARAGMALGAVGIAEAALEAAKKYAKERIQFGKQIGRFQLIQEMLYEIQVFVDTARLLGYNAIYAIQRGLPEARRLSAEAKVYACHGSVKATYLASQIHGGMGLSTEMPLERYFRDARMMTVPDGTNEIMKLITGYEMLGKGFSAYV</sequence>
<dbReference type="Proteomes" id="UP000317158">
    <property type="component" value="Unassembled WGS sequence"/>
</dbReference>
<dbReference type="InterPro" id="IPR013786">
    <property type="entry name" value="AcylCoA_DH/ox_N"/>
</dbReference>
<evidence type="ECO:0000313" key="10">
    <source>
        <dbReference type="Proteomes" id="UP000317158"/>
    </source>
</evidence>
<comment type="cofactor">
    <cofactor evidence="1 5">
        <name>FAD</name>
        <dbReference type="ChEBI" id="CHEBI:57692"/>
    </cofactor>
</comment>
<dbReference type="Pfam" id="PF02771">
    <property type="entry name" value="Acyl-CoA_dh_N"/>
    <property type="match status" value="1"/>
</dbReference>
<dbReference type="SUPFAM" id="SSF47203">
    <property type="entry name" value="Acyl-CoA dehydrogenase C-terminal domain-like"/>
    <property type="match status" value="1"/>
</dbReference>
<dbReference type="InterPro" id="IPR009075">
    <property type="entry name" value="AcylCo_DH/oxidase_C"/>
</dbReference>
<feature type="domain" description="Acyl-CoA dehydrogenase/oxidase C-terminal" evidence="6">
    <location>
        <begin position="253"/>
        <end position="392"/>
    </location>
</feature>
<evidence type="ECO:0000259" key="6">
    <source>
        <dbReference type="Pfam" id="PF00441"/>
    </source>
</evidence>
<evidence type="ECO:0000259" key="8">
    <source>
        <dbReference type="Pfam" id="PF02771"/>
    </source>
</evidence>
<dbReference type="Pfam" id="PF02770">
    <property type="entry name" value="Acyl-CoA_dh_M"/>
    <property type="match status" value="1"/>
</dbReference>
<name>A0A520KSS0_METT2</name>
<dbReference type="InterPro" id="IPR037069">
    <property type="entry name" value="AcylCoA_DH/ox_N_sf"/>
</dbReference>
<dbReference type="GO" id="GO:0003995">
    <property type="term" value="F:acyl-CoA dehydrogenase activity"/>
    <property type="evidence" value="ECO:0007669"/>
    <property type="project" value="InterPro"/>
</dbReference>
<keyword evidence="5" id="KW-0560">Oxidoreductase</keyword>
<keyword evidence="3 5" id="KW-0285">Flavoprotein</keyword>
<dbReference type="InterPro" id="IPR036250">
    <property type="entry name" value="AcylCo_DH-like_C"/>
</dbReference>
<proteinExistence type="inferred from homology"/>